<keyword evidence="1" id="KW-0694">RNA-binding</keyword>
<dbReference type="Proteomes" id="UP000765509">
    <property type="component" value="Unassembled WGS sequence"/>
</dbReference>
<dbReference type="PROSITE" id="PS50994">
    <property type="entry name" value="INTEGRASE"/>
    <property type="match status" value="1"/>
</dbReference>
<dbReference type="Gene3D" id="3.30.420.10">
    <property type="entry name" value="Ribonuclease H-like superfamily/Ribonuclease H"/>
    <property type="match status" value="1"/>
</dbReference>
<organism evidence="3 4">
    <name type="scientific">Austropuccinia psidii MF-1</name>
    <dbReference type="NCBI Taxonomy" id="1389203"/>
    <lineage>
        <taxon>Eukaryota</taxon>
        <taxon>Fungi</taxon>
        <taxon>Dikarya</taxon>
        <taxon>Basidiomycota</taxon>
        <taxon>Pucciniomycotina</taxon>
        <taxon>Pucciniomycetes</taxon>
        <taxon>Pucciniales</taxon>
        <taxon>Sphaerophragmiaceae</taxon>
        <taxon>Austropuccinia</taxon>
    </lineage>
</organism>
<dbReference type="GO" id="GO:0003723">
    <property type="term" value="F:RNA binding"/>
    <property type="evidence" value="ECO:0007669"/>
    <property type="project" value="UniProtKB-KW"/>
</dbReference>
<evidence type="ECO:0000259" key="2">
    <source>
        <dbReference type="PROSITE" id="PS50994"/>
    </source>
</evidence>
<accession>A0A9Q3GSJ8</accession>
<evidence type="ECO:0000313" key="3">
    <source>
        <dbReference type="EMBL" id="MBW0477702.1"/>
    </source>
</evidence>
<comment type="caution">
    <text evidence="3">The sequence shown here is derived from an EMBL/GenBank/DDBJ whole genome shotgun (WGS) entry which is preliminary data.</text>
</comment>
<evidence type="ECO:0000313" key="4">
    <source>
        <dbReference type="Proteomes" id="UP000765509"/>
    </source>
</evidence>
<dbReference type="InterPro" id="IPR036397">
    <property type="entry name" value="RNaseH_sf"/>
</dbReference>
<feature type="domain" description="Integrase catalytic" evidence="2">
    <location>
        <begin position="1"/>
        <end position="83"/>
    </location>
</feature>
<dbReference type="PANTHER" id="PTHR35046">
    <property type="entry name" value="ZINC KNUCKLE (CCHC-TYPE) FAMILY PROTEIN"/>
    <property type="match status" value="1"/>
</dbReference>
<reference evidence="3" key="1">
    <citation type="submission" date="2021-03" db="EMBL/GenBank/DDBJ databases">
        <title>Draft genome sequence of rust myrtle Austropuccinia psidii MF-1, a brazilian biotype.</title>
        <authorList>
            <person name="Quecine M.C."/>
            <person name="Pachon D.M.R."/>
            <person name="Bonatelli M.L."/>
            <person name="Correr F.H."/>
            <person name="Franceschini L.M."/>
            <person name="Leite T.F."/>
            <person name="Margarido G.R.A."/>
            <person name="Almeida C.A."/>
            <person name="Ferrarezi J.A."/>
            <person name="Labate C.A."/>
        </authorList>
    </citation>
    <scope>NUCLEOTIDE SEQUENCE</scope>
    <source>
        <strain evidence="3">MF-1</strain>
    </source>
</reference>
<sequence>MDWVTGLAPGSKESFNDLLVIADRYSKSVSFLPCHKEDIAIYTALFFWNNIIYTCGTPQMIISDRDPKFTSEVWTKNCILYGLPSTDRWFI</sequence>
<dbReference type="GO" id="GO:0015074">
    <property type="term" value="P:DNA integration"/>
    <property type="evidence" value="ECO:0007669"/>
    <property type="project" value="InterPro"/>
</dbReference>
<gene>
    <name evidence="3" type="ORF">O181_017417</name>
</gene>
<dbReference type="GO" id="GO:0005634">
    <property type="term" value="C:nucleus"/>
    <property type="evidence" value="ECO:0007669"/>
    <property type="project" value="UniProtKB-ARBA"/>
</dbReference>
<proteinExistence type="predicted"/>
<dbReference type="InterPro" id="IPR001584">
    <property type="entry name" value="Integrase_cat-core"/>
</dbReference>
<dbReference type="AlphaFoldDB" id="A0A9Q3GSJ8"/>
<protein>
    <recommendedName>
        <fullName evidence="2">Integrase catalytic domain-containing protein</fullName>
    </recommendedName>
</protein>
<dbReference type="OrthoDB" id="2273864at2759"/>
<dbReference type="SUPFAM" id="SSF53098">
    <property type="entry name" value="Ribonuclease H-like"/>
    <property type="match status" value="1"/>
</dbReference>
<dbReference type="InterPro" id="IPR012337">
    <property type="entry name" value="RNaseH-like_sf"/>
</dbReference>
<keyword evidence="4" id="KW-1185">Reference proteome</keyword>
<evidence type="ECO:0000256" key="1">
    <source>
        <dbReference type="ARBA" id="ARBA00022884"/>
    </source>
</evidence>
<dbReference type="PANTHER" id="PTHR35046:SF9">
    <property type="entry name" value="RNA-DIRECTED DNA POLYMERASE"/>
    <property type="match status" value="1"/>
</dbReference>
<dbReference type="EMBL" id="AVOT02004898">
    <property type="protein sequence ID" value="MBW0477702.1"/>
    <property type="molecule type" value="Genomic_DNA"/>
</dbReference>
<name>A0A9Q3GSJ8_9BASI</name>